<keyword evidence="3" id="KW-1185">Reference proteome</keyword>
<feature type="coiled-coil region" evidence="1">
    <location>
        <begin position="21"/>
        <end position="127"/>
    </location>
</feature>
<accession>A0A9P6E9D5</accession>
<comment type="caution">
    <text evidence="2">The sequence shown here is derived from an EMBL/GenBank/DDBJ whole genome shotgun (WGS) entry which is preliminary data.</text>
</comment>
<dbReference type="Proteomes" id="UP000807306">
    <property type="component" value="Unassembled WGS sequence"/>
</dbReference>
<keyword evidence="1" id="KW-0175">Coiled coil</keyword>
<dbReference type="OrthoDB" id="3222645at2759"/>
<proteinExistence type="predicted"/>
<sequence length="428" mass="47842">MYVTLIGLSAVGIFGAFKWYAHRLEIQRAQVQQKKAREKQEEELGLLRRSLSERQAEADLKKKAVASLNQEIERLAKKVLSAERDLDAARKQNQTLTDRTKGLNAQKKQLENDLQRTKAEQKEMGELLEVRTNELKGAQTYLTKADQLSGAEVIRLVEELNSEIMQTAATMAEEMVVEEKKIDASGKEQESDETRIAIARTEEIIGPRMTELLRISEHHEDSILIQIAFQTGMAAYTHWMISSWCFESPEDEHMLSEIYARVREAEEQAVSGRWRQLTRTHLQRMLAHEPDLLPDLAEALANVVVAAGFKEGPAIAHERIMTRFAPRIGMVMKLAQRLNKKVGEGVTSCDLEVLYIAPDIPFNAANMEDALGPTPSGEGQESVVCTTDLGLVRAERLSGPVANWHESVLLRPKVILPSGLVGIVGSSD</sequence>
<evidence type="ECO:0000313" key="3">
    <source>
        <dbReference type="Proteomes" id="UP000807306"/>
    </source>
</evidence>
<gene>
    <name evidence="2" type="ORF">CPB83DRAFT_772909</name>
</gene>
<evidence type="ECO:0000256" key="1">
    <source>
        <dbReference type="SAM" id="Coils"/>
    </source>
</evidence>
<name>A0A9P6E9D5_9AGAR</name>
<dbReference type="AlphaFoldDB" id="A0A9P6E9D5"/>
<organism evidence="2 3">
    <name type="scientific">Crepidotus variabilis</name>
    <dbReference type="NCBI Taxonomy" id="179855"/>
    <lineage>
        <taxon>Eukaryota</taxon>
        <taxon>Fungi</taxon>
        <taxon>Dikarya</taxon>
        <taxon>Basidiomycota</taxon>
        <taxon>Agaricomycotina</taxon>
        <taxon>Agaricomycetes</taxon>
        <taxon>Agaricomycetidae</taxon>
        <taxon>Agaricales</taxon>
        <taxon>Agaricineae</taxon>
        <taxon>Crepidotaceae</taxon>
        <taxon>Crepidotus</taxon>
    </lineage>
</organism>
<reference evidence="2" key="1">
    <citation type="submission" date="2020-11" db="EMBL/GenBank/DDBJ databases">
        <authorList>
            <consortium name="DOE Joint Genome Institute"/>
            <person name="Ahrendt S."/>
            <person name="Riley R."/>
            <person name="Andreopoulos W."/>
            <person name="Labutti K."/>
            <person name="Pangilinan J."/>
            <person name="Ruiz-Duenas F.J."/>
            <person name="Barrasa J.M."/>
            <person name="Sanchez-Garcia M."/>
            <person name="Camarero S."/>
            <person name="Miyauchi S."/>
            <person name="Serrano A."/>
            <person name="Linde D."/>
            <person name="Babiker R."/>
            <person name="Drula E."/>
            <person name="Ayuso-Fernandez I."/>
            <person name="Pacheco R."/>
            <person name="Padilla G."/>
            <person name="Ferreira P."/>
            <person name="Barriuso J."/>
            <person name="Kellner H."/>
            <person name="Castanera R."/>
            <person name="Alfaro M."/>
            <person name="Ramirez L."/>
            <person name="Pisabarro A.G."/>
            <person name="Kuo A."/>
            <person name="Tritt A."/>
            <person name="Lipzen A."/>
            <person name="He G."/>
            <person name="Yan M."/>
            <person name="Ng V."/>
            <person name="Cullen D."/>
            <person name="Martin F."/>
            <person name="Rosso M.-N."/>
            <person name="Henrissat B."/>
            <person name="Hibbett D."/>
            <person name="Martinez A.T."/>
            <person name="Grigoriev I.V."/>
        </authorList>
    </citation>
    <scope>NUCLEOTIDE SEQUENCE</scope>
    <source>
        <strain evidence="2">CBS 506.95</strain>
    </source>
</reference>
<dbReference type="EMBL" id="MU157890">
    <property type="protein sequence ID" value="KAF9524961.1"/>
    <property type="molecule type" value="Genomic_DNA"/>
</dbReference>
<evidence type="ECO:0000313" key="2">
    <source>
        <dbReference type="EMBL" id="KAF9524961.1"/>
    </source>
</evidence>
<protein>
    <submittedName>
        <fullName evidence="2">Uncharacterized protein</fullName>
    </submittedName>
</protein>